<keyword evidence="4" id="KW-0472">Membrane</keyword>
<gene>
    <name evidence="6" type="ORF">IAB93_00390</name>
</gene>
<keyword evidence="4" id="KW-0812">Transmembrane</keyword>
<dbReference type="CDD" id="cd00075">
    <property type="entry name" value="HATPase"/>
    <property type="match status" value="1"/>
</dbReference>
<sequence>MKDRKTFITISSLLAAALIAAITMSAVWITGTYRERQEDFASAVESALLQARLSESRCRESGENGRHVIISRVIEDSLIKTYTYPADFSSLGIDEIADVTGMDFTRYGKEAKKIHGMDMPEDPVTGFITARFLLVFYNALDKMNIPRQEFRFTITSRPGNDTLYCDPGTIKNPIGFEIPLLAAGQSLTCHVEAENPEKMFLTQMSGIIISTSAIAIILCLSYIYLIRTVFRQKSLEEMRKDFTHNVTHELKTPIATARAATEALLEYSADEDRQKRQRYLSMMRDQLGILSDMVEKILDMSVQESDSFTIHPEKCRPKEILQDLCNGLRVKSPGILIEEDYPENDITITADSFHISNAIANILDNAAKYVSGEPHIRVILRENGKNILISIQDNGTGIPVSEKKRIFEKYYRIPTGNIQNVKGFGIGLYYSNLIVEKHGGSISVSPAGGGGSVFSIHLPCRMTEK</sequence>
<proteinExistence type="predicted"/>
<evidence type="ECO:0000256" key="1">
    <source>
        <dbReference type="ARBA" id="ARBA00000085"/>
    </source>
</evidence>
<dbReference type="InterPro" id="IPR036097">
    <property type="entry name" value="HisK_dim/P_sf"/>
</dbReference>
<dbReference type="PANTHER" id="PTHR43547">
    <property type="entry name" value="TWO-COMPONENT HISTIDINE KINASE"/>
    <property type="match status" value="1"/>
</dbReference>
<keyword evidence="4" id="KW-1133">Transmembrane helix</keyword>
<evidence type="ECO:0000256" key="2">
    <source>
        <dbReference type="ARBA" id="ARBA00012438"/>
    </source>
</evidence>
<accession>A0A9D9I227</accession>
<reference evidence="6" key="1">
    <citation type="submission" date="2020-10" db="EMBL/GenBank/DDBJ databases">
        <authorList>
            <person name="Gilroy R."/>
        </authorList>
    </citation>
    <scope>NUCLEOTIDE SEQUENCE</scope>
    <source>
        <strain evidence="6">10037</strain>
    </source>
</reference>
<dbReference type="PRINTS" id="PR00344">
    <property type="entry name" value="BCTRLSENSOR"/>
</dbReference>
<dbReference type="InterPro" id="IPR036890">
    <property type="entry name" value="HATPase_C_sf"/>
</dbReference>
<protein>
    <recommendedName>
        <fullName evidence="2">histidine kinase</fullName>
        <ecNumber evidence="2">2.7.13.3</ecNumber>
    </recommendedName>
</protein>
<feature type="transmembrane region" description="Helical" evidence="4">
    <location>
        <begin position="207"/>
        <end position="230"/>
    </location>
</feature>
<dbReference type="InterPro" id="IPR004358">
    <property type="entry name" value="Sig_transdc_His_kin-like_C"/>
</dbReference>
<dbReference type="SUPFAM" id="SSF47384">
    <property type="entry name" value="Homodimeric domain of signal transducing histidine kinase"/>
    <property type="match status" value="1"/>
</dbReference>
<dbReference type="SMART" id="SM00387">
    <property type="entry name" value="HATPase_c"/>
    <property type="match status" value="1"/>
</dbReference>
<comment type="catalytic activity">
    <reaction evidence="1">
        <text>ATP + protein L-histidine = ADP + protein N-phospho-L-histidine.</text>
        <dbReference type="EC" id="2.7.13.3"/>
    </reaction>
</comment>
<dbReference type="GO" id="GO:0000155">
    <property type="term" value="F:phosphorelay sensor kinase activity"/>
    <property type="evidence" value="ECO:0007669"/>
    <property type="project" value="InterPro"/>
</dbReference>
<organism evidence="6 7">
    <name type="scientific">Candidatus Merdivivens pullistercoris</name>
    <dbReference type="NCBI Taxonomy" id="2840873"/>
    <lineage>
        <taxon>Bacteria</taxon>
        <taxon>Pseudomonadati</taxon>
        <taxon>Bacteroidota</taxon>
        <taxon>Bacteroidia</taxon>
        <taxon>Bacteroidales</taxon>
        <taxon>Muribaculaceae</taxon>
        <taxon>Muribaculaceae incertae sedis</taxon>
        <taxon>Candidatus Merdivivens</taxon>
    </lineage>
</organism>
<dbReference type="CDD" id="cd00082">
    <property type="entry name" value="HisKA"/>
    <property type="match status" value="1"/>
</dbReference>
<reference evidence="6" key="2">
    <citation type="journal article" date="2021" name="PeerJ">
        <title>Extensive microbial diversity within the chicken gut microbiome revealed by metagenomics and culture.</title>
        <authorList>
            <person name="Gilroy R."/>
            <person name="Ravi A."/>
            <person name="Getino M."/>
            <person name="Pursley I."/>
            <person name="Horton D.L."/>
            <person name="Alikhan N.F."/>
            <person name="Baker D."/>
            <person name="Gharbi K."/>
            <person name="Hall N."/>
            <person name="Watson M."/>
            <person name="Adriaenssens E.M."/>
            <person name="Foster-Nyarko E."/>
            <person name="Jarju S."/>
            <person name="Secka A."/>
            <person name="Antonio M."/>
            <person name="Oren A."/>
            <person name="Chaudhuri R.R."/>
            <person name="La Ragione R."/>
            <person name="Hildebrand F."/>
            <person name="Pallen M.J."/>
        </authorList>
    </citation>
    <scope>NUCLEOTIDE SEQUENCE</scope>
    <source>
        <strain evidence="6">10037</strain>
    </source>
</reference>
<dbReference type="Proteomes" id="UP000823597">
    <property type="component" value="Unassembled WGS sequence"/>
</dbReference>
<dbReference type="InterPro" id="IPR003594">
    <property type="entry name" value="HATPase_dom"/>
</dbReference>
<comment type="caution">
    <text evidence="6">The sequence shown here is derived from an EMBL/GenBank/DDBJ whole genome shotgun (WGS) entry which is preliminary data.</text>
</comment>
<keyword evidence="3" id="KW-0597">Phosphoprotein</keyword>
<evidence type="ECO:0000313" key="7">
    <source>
        <dbReference type="Proteomes" id="UP000823597"/>
    </source>
</evidence>
<evidence type="ECO:0000256" key="3">
    <source>
        <dbReference type="ARBA" id="ARBA00022553"/>
    </source>
</evidence>
<dbReference type="SMART" id="SM00388">
    <property type="entry name" value="HisKA"/>
    <property type="match status" value="1"/>
</dbReference>
<evidence type="ECO:0000313" key="6">
    <source>
        <dbReference type="EMBL" id="MBO8464438.1"/>
    </source>
</evidence>
<dbReference type="EC" id="2.7.13.3" evidence="2"/>
<dbReference type="InterPro" id="IPR003661">
    <property type="entry name" value="HisK_dim/P_dom"/>
</dbReference>
<dbReference type="Pfam" id="PF02518">
    <property type="entry name" value="HATPase_c"/>
    <property type="match status" value="1"/>
</dbReference>
<dbReference type="AlphaFoldDB" id="A0A9D9I227"/>
<dbReference type="SUPFAM" id="SSF55874">
    <property type="entry name" value="ATPase domain of HSP90 chaperone/DNA topoisomerase II/histidine kinase"/>
    <property type="match status" value="1"/>
</dbReference>
<evidence type="ECO:0000256" key="4">
    <source>
        <dbReference type="SAM" id="Phobius"/>
    </source>
</evidence>
<dbReference type="Gene3D" id="3.30.565.10">
    <property type="entry name" value="Histidine kinase-like ATPase, C-terminal domain"/>
    <property type="match status" value="1"/>
</dbReference>
<dbReference type="Gene3D" id="1.10.287.130">
    <property type="match status" value="1"/>
</dbReference>
<feature type="domain" description="Histidine kinase" evidence="5">
    <location>
        <begin position="245"/>
        <end position="462"/>
    </location>
</feature>
<dbReference type="InterPro" id="IPR005467">
    <property type="entry name" value="His_kinase_dom"/>
</dbReference>
<dbReference type="PANTHER" id="PTHR43547:SF2">
    <property type="entry name" value="HYBRID SIGNAL TRANSDUCTION HISTIDINE KINASE C"/>
    <property type="match status" value="1"/>
</dbReference>
<dbReference type="PROSITE" id="PS50109">
    <property type="entry name" value="HIS_KIN"/>
    <property type="match status" value="1"/>
</dbReference>
<dbReference type="EMBL" id="JADIME010000004">
    <property type="protein sequence ID" value="MBO8464438.1"/>
    <property type="molecule type" value="Genomic_DNA"/>
</dbReference>
<name>A0A9D9I227_9BACT</name>
<dbReference type="Pfam" id="PF00512">
    <property type="entry name" value="HisKA"/>
    <property type="match status" value="1"/>
</dbReference>
<evidence type="ECO:0000259" key="5">
    <source>
        <dbReference type="PROSITE" id="PS50109"/>
    </source>
</evidence>